<sequence length="347" mass="37443">MNTALLYRLLDTDPADGPAELFHRARAGRHLPHLVLSALARDGVRMGQPARAELRRARDRAAHYARLAAELARSTGVRAIRGLPLAGLYPAGLLRPLDTLDLVAPDQAALWQAVIRLVTDHPVEHIDVSLLGDRPHHTAVTVHWPAEDPLADPWYRVHLSTAALPGNGSTVPVRPYLVADQHVECLIALAEARLRCPDDPPCPVTVLDVAGLTGRPFEPAETAAVLAAYRLAPEAAGLLDHAADHLPLGPLAAVRAALAPELGPERRRRAGAAAHRRLVTRHGTLLRRTVIRHAWDESRLLTPAPDTPLLLTPVADYLLTPTPVTPVTPTLRTAALKALHAWDAAVC</sequence>
<accession>A0ABY9S5C8</accession>
<name>A0ABY9S5C8_9ACTN</name>
<dbReference type="Proteomes" id="UP001250858">
    <property type="component" value="Chromosome"/>
</dbReference>
<protein>
    <recommendedName>
        <fullName evidence="3">Nucleotidyltransferase</fullName>
    </recommendedName>
</protein>
<evidence type="ECO:0000313" key="2">
    <source>
        <dbReference type="Proteomes" id="UP001250858"/>
    </source>
</evidence>
<keyword evidence="2" id="KW-1185">Reference proteome</keyword>
<evidence type="ECO:0008006" key="3">
    <source>
        <dbReference type="Google" id="ProtNLM"/>
    </source>
</evidence>
<dbReference type="EMBL" id="CP133762">
    <property type="protein sequence ID" value="WMX48599.1"/>
    <property type="molecule type" value="Genomic_DNA"/>
</dbReference>
<proteinExistence type="predicted"/>
<dbReference type="RefSeq" id="WP_128984830.1">
    <property type="nucleotide sequence ID" value="NZ_CP133762.1"/>
</dbReference>
<reference evidence="1 2" key="1">
    <citation type="submission" date="2023-09" db="EMBL/GenBank/DDBJ databases">
        <title>Complete genome of Streptomyces roseicoloratus T14.</title>
        <authorList>
            <person name="Bashizi T."/>
            <person name="Kim M.-J."/>
            <person name="Lee G."/>
            <person name="Tagele S.B."/>
            <person name="Shin J.-H."/>
        </authorList>
    </citation>
    <scope>NUCLEOTIDE SEQUENCE [LARGE SCALE GENOMIC DNA]</scope>
    <source>
        <strain evidence="1 2">T14</strain>
    </source>
</reference>
<organism evidence="1 2">
    <name type="scientific">Streptomyces roseicoloratus</name>
    <dbReference type="NCBI Taxonomy" id="2508722"/>
    <lineage>
        <taxon>Bacteria</taxon>
        <taxon>Bacillati</taxon>
        <taxon>Actinomycetota</taxon>
        <taxon>Actinomycetes</taxon>
        <taxon>Kitasatosporales</taxon>
        <taxon>Streptomycetaceae</taxon>
        <taxon>Streptomyces</taxon>
    </lineage>
</organism>
<evidence type="ECO:0000313" key="1">
    <source>
        <dbReference type="EMBL" id="WMX48599.1"/>
    </source>
</evidence>
<gene>
    <name evidence="1" type="ORF">RGF97_32650</name>
</gene>